<evidence type="ECO:0000313" key="5">
    <source>
        <dbReference type="EMBL" id="KAB0372703.1"/>
    </source>
</evidence>
<evidence type="ECO:0000256" key="3">
    <source>
        <dbReference type="ARBA" id="ARBA00023242"/>
    </source>
</evidence>
<dbReference type="PANTHER" id="PTHR22970">
    <property type="entry name" value="AT-RICH INTERACTIVE DOMAIN-CONTAINING PROTEIN 2"/>
    <property type="match status" value="1"/>
</dbReference>
<keyword evidence="2" id="KW-0804">Transcription</keyword>
<evidence type="ECO:0000256" key="1">
    <source>
        <dbReference type="ARBA" id="ARBA00023015"/>
    </source>
</evidence>
<reference evidence="5 6" key="1">
    <citation type="submission" date="2019-06" db="EMBL/GenBank/DDBJ databases">
        <title>Discovery of a novel chromosome fission-fusion reversal in muntjac.</title>
        <authorList>
            <person name="Mudd A.B."/>
            <person name="Bredeson J.V."/>
            <person name="Baum R."/>
            <person name="Hockemeyer D."/>
            <person name="Rokhsar D.S."/>
        </authorList>
    </citation>
    <scope>NUCLEOTIDE SEQUENCE [LARGE SCALE GENOMIC DNA]</scope>
    <source>
        <strain evidence="5">UCam_UCB_Mr</strain>
        <tissue evidence="5">Fibroblast cell line</tissue>
    </source>
</reference>
<feature type="compositionally biased region" description="Low complexity" evidence="4">
    <location>
        <begin position="118"/>
        <end position="128"/>
    </location>
</feature>
<dbReference type="PANTHER" id="PTHR22970:SF14">
    <property type="entry name" value="AT-RICH INTERACTIVE DOMAIN-CONTAINING PROTEIN 2"/>
    <property type="match status" value="1"/>
</dbReference>
<dbReference type="InterPro" id="IPR052406">
    <property type="entry name" value="Chromatin_Remodeling_Comp"/>
</dbReference>
<evidence type="ECO:0000256" key="4">
    <source>
        <dbReference type="SAM" id="MobiDB-lite"/>
    </source>
</evidence>
<keyword evidence="6" id="KW-1185">Reference proteome</keyword>
<dbReference type="EMBL" id="VCEB01000010">
    <property type="protein sequence ID" value="KAB0372703.1"/>
    <property type="molecule type" value="Genomic_DNA"/>
</dbReference>
<proteinExistence type="predicted"/>
<comment type="caution">
    <text evidence="5">The sequence shown here is derived from an EMBL/GenBank/DDBJ whole genome shotgun (WGS) entry which is preliminary data.</text>
</comment>
<feature type="compositionally biased region" description="Polar residues" evidence="4">
    <location>
        <begin position="15"/>
        <end position="57"/>
    </location>
</feature>
<dbReference type="Proteomes" id="UP000326062">
    <property type="component" value="Chromosome 9"/>
</dbReference>
<feature type="non-terminal residue" evidence="5">
    <location>
        <position position="1"/>
    </location>
</feature>
<name>A0A5N3XG50_MUNRE</name>
<gene>
    <name evidence="5" type="ORF">FD755_015456</name>
</gene>
<evidence type="ECO:0000313" key="6">
    <source>
        <dbReference type="Proteomes" id="UP000326062"/>
    </source>
</evidence>
<accession>A0A5N3XG50</accession>
<sequence>QFSNTDLPTEPLPSHLNSDVPQQHPTIDNQNITVTHSGSRVSHSPTLSSDIRPTNGTAECKTVKRPAEDNDRETVTGFPNKVEVMTVRVSDPNNAGCSAALVFMPAGADLSTLANPNSSQASPLSVSSQHADPVRKPGTASCTPSWVFYHAASEHGGKEVYPGQGLWEGCEPFHQYSTSRAQKAIVNHSSDALVLLSKGSRNLGPITKHIWLTAALILK</sequence>
<feature type="region of interest" description="Disordered" evidence="4">
    <location>
        <begin position="1"/>
        <end position="57"/>
    </location>
</feature>
<organism evidence="5 6">
    <name type="scientific">Muntiacus reevesi</name>
    <name type="common">Reeves' muntjac</name>
    <name type="synonym">Cervus reevesi</name>
    <dbReference type="NCBI Taxonomy" id="9886"/>
    <lineage>
        <taxon>Eukaryota</taxon>
        <taxon>Metazoa</taxon>
        <taxon>Chordata</taxon>
        <taxon>Craniata</taxon>
        <taxon>Vertebrata</taxon>
        <taxon>Euteleostomi</taxon>
        <taxon>Mammalia</taxon>
        <taxon>Eutheria</taxon>
        <taxon>Laurasiatheria</taxon>
        <taxon>Artiodactyla</taxon>
        <taxon>Ruminantia</taxon>
        <taxon>Pecora</taxon>
        <taxon>Cervidae</taxon>
        <taxon>Muntiacinae</taxon>
        <taxon>Muntiacus</taxon>
    </lineage>
</organism>
<protein>
    <submittedName>
        <fullName evidence="5">Uncharacterized protein</fullName>
    </submittedName>
</protein>
<keyword evidence="3" id="KW-0539">Nucleus</keyword>
<dbReference type="AlphaFoldDB" id="A0A5N3XG50"/>
<evidence type="ECO:0000256" key="2">
    <source>
        <dbReference type="ARBA" id="ARBA00023163"/>
    </source>
</evidence>
<feature type="region of interest" description="Disordered" evidence="4">
    <location>
        <begin position="114"/>
        <end position="138"/>
    </location>
</feature>
<keyword evidence="1" id="KW-0805">Transcription regulation</keyword>